<dbReference type="Gene3D" id="3.40.50.300">
    <property type="entry name" value="P-loop containing nucleotide triphosphate hydrolases"/>
    <property type="match status" value="3"/>
</dbReference>
<dbReference type="NCBIfam" id="TIGR01447">
    <property type="entry name" value="recD"/>
    <property type="match status" value="1"/>
</dbReference>
<organism evidence="14 15">
    <name type="scientific">Occultella aeris</name>
    <dbReference type="NCBI Taxonomy" id="2761496"/>
    <lineage>
        <taxon>Bacteria</taxon>
        <taxon>Bacillati</taxon>
        <taxon>Actinomycetota</taxon>
        <taxon>Actinomycetes</taxon>
        <taxon>Micrococcales</taxon>
        <taxon>Ruaniaceae</taxon>
        <taxon>Occultella</taxon>
    </lineage>
</organism>
<keyword evidence="8 11" id="KW-0238">DNA-binding</keyword>
<sequence>MSAGTEVRDLSVEATAAGADAVDEITDPADRRLALRAGGLLRTFNDANHLNAADVHVATRLGAIGGEADERVLLAVAVASRAVRRGSVCVDLREVAAAAEVGDLPWPEVGTWIDVVRASPLLEAGVIRWDHDLLYLDRYWRQERQVADDLHRRLALTAPAVDEALLDAGLARVFRAGYEEQRAAARAAAGQLTTVLTGGPGTGKTTAVAGLLAVLAEQAEAHGRRLRIALTAPTGKAASRLQEAVNEAAAGLPEADRNRIPTLTATTLHRLLGWRPDNSTRFRHHRGNRLPHDVIIADETSMVDLTMMARLLEAARDDTRLMLVGDPDQLASVDAGAVLADLVAGLGSGAVVQRLTTAHRFSAPVGALVDALRVEGSDGGGDEEVVLAALRVGDTDAGSGPAVEFIETDDPARALRPLLAAQATAIRAEAAAGDETTALAMIRSRRLLCAHRRGPFGVQTWNHLVERWLTEETGDPLFEPMYVGRPLLITANDYGLGLFNGDTGVVVRDDDGTRTAVVESTAGRLRLAPSRLADVDTMHAMTIHKSQGSEAAEITVLLPPADSPLLTRELLYTAITRARERVRVVGTEAAVRAAVRRPVQRASGLRMRLTPEC</sequence>
<evidence type="ECO:0000256" key="3">
    <source>
        <dbReference type="ARBA" id="ARBA00022763"/>
    </source>
</evidence>
<dbReference type="Proteomes" id="UP000419743">
    <property type="component" value="Unassembled WGS sequence"/>
</dbReference>
<evidence type="ECO:0000256" key="4">
    <source>
        <dbReference type="ARBA" id="ARBA00022801"/>
    </source>
</evidence>
<dbReference type="HAMAP" id="MF_01487">
    <property type="entry name" value="RecD"/>
    <property type="match status" value="1"/>
</dbReference>
<evidence type="ECO:0000259" key="13">
    <source>
        <dbReference type="Pfam" id="PF21185"/>
    </source>
</evidence>
<feature type="domain" description="UvrD-like helicase C-terminal" evidence="12">
    <location>
        <begin position="539"/>
        <end position="585"/>
    </location>
</feature>
<keyword evidence="4 11" id="KW-0378">Hydrolase</keyword>
<feature type="domain" description="RecBCD enzyme subunit RecD N-terminal" evidence="13">
    <location>
        <begin position="47"/>
        <end position="101"/>
    </location>
</feature>
<dbReference type="InterPro" id="IPR049550">
    <property type="entry name" value="RecD_N"/>
</dbReference>
<dbReference type="GO" id="GO:0005524">
    <property type="term" value="F:ATP binding"/>
    <property type="evidence" value="ECO:0007669"/>
    <property type="project" value="UniProtKB-UniRule"/>
</dbReference>
<dbReference type="GO" id="GO:0000724">
    <property type="term" value="P:double-strand break repair via homologous recombination"/>
    <property type="evidence" value="ECO:0007669"/>
    <property type="project" value="UniProtKB-UniRule"/>
</dbReference>
<dbReference type="GO" id="GO:0008854">
    <property type="term" value="F:exodeoxyribonuclease V activity"/>
    <property type="evidence" value="ECO:0007669"/>
    <property type="project" value="InterPro"/>
</dbReference>
<keyword evidence="3 11" id="KW-0227">DNA damage</keyword>
<keyword evidence="10 11" id="KW-0413">Isomerase</keyword>
<dbReference type="InterPro" id="IPR041851">
    <property type="entry name" value="RecD_N_sf"/>
</dbReference>
<dbReference type="Pfam" id="PF13245">
    <property type="entry name" value="AAA_19"/>
    <property type="match status" value="1"/>
</dbReference>
<dbReference type="Pfam" id="PF21185">
    <property type="entry name" value="RecD_N"/>
    <property type="match status" value="1"/>
</dbReference>
<dbReference type="SUPFAM" id="SSF52540">
    <property type="entry name" value="P-loop containing nucleoside triphosphate hydrolases"/>
    <property type="match status" value="2"/>
</dbReference>
<keyword evidence="6 11" id="KW-0269">Exonuclease</keyword>
<dbReference type="Pfam" id="PF13538">
    <property type="entry name" value="UvrD_C_2"/>
    <property type="match status" value="1"/>
</dbReference>
<evidence type="ECO:0000256" key="1">
    <source>
        <dbReference type="ARBA" id="ARBA00022722"/>
    </source>
</evidence>
<evidence type="ECO:0000256" key="6">
    <source>
        <dbReference type="ARBA" id="ARBA00022839"/>
    </source>
</evidence>
<dbReference type="Gene3D" id="1.10.10.1020">
    <property type="entry name" value="RecBCD complex, subunit RecD, N-terminal domain"/>
    <property type="match status" value="1"/>
</dbReference>
<gene>
    <name evidence="14" type="primary">recD_1</name>
    <name evidence="11" type="synonym">recD</name>
    <name evidence="14" type="ORF">HALOF300_00404</name>
</gene>
<dbReference type="GO" id="GO:0017116">
    <property type="term" value="F:single-stranded DNA helicase activity"/>
    <property type="evidence" value="ECO:0007669"/>
    <property type="project" value="TreeGrafter"/>
</dbReference>
<comment type="similarity">
    <text evidence="11">Belongs to the RecD family.</text>
</comment>
<evidence type="ECO:0000256" key="7">
    <source>
        <dbReference type="ARBA" id="ARBA00022840"/>
    </source>
</evidence>
<dbReference type="GO" id="GO:0009338">
    <property type="term" value="C:exodeoxyribonuclease V complex"/>
    <property type="evidence" value="ECO:0007669"/>
    <property type="project" value="InterPro"/>
</dbReference>
<evidence type="ECO:0000256" key="11">
    <source>
        <dbReference type="HAMAP-Rule" id="MF_01487"/>
    </source>
</evidence>
<dbReference type="InterPro" id="IPR050534">
    <property type="entry name" value="Coronavir_polyprotein_1ab"/>
</dbReference>
<proteinExistence type="inferred from homology"/>
<accession>A0A7M4DE64</accession>
<keyword evidence="7 11" id="KW-0067">ATP-binding</keyword>
<dbReference type="CDD" id="cd18809">
    <property type="entry name" value="SF1_C_RecD"/>
    <property type="match status" value="1"/>
</dbReference>
<dbReference type="AlphaFoldDB" id="A0A7M4DE64"/>
<dbReference type="PANTHER" id="PTHR43788:SF6">
    <property type="entry name" value="DNA HELICASE B"/>
    <property type="match status" value="1"/>
</dbReference>
<dbReference type="GO" id="GO:0003677">
    <property type="term" value="F:DNA binding"/>
    <property type="evidence" value="ECO:0007669"/>
    <property type="project" value="UniProtKB-UniRule"/>
</dbReference>
<dbReference type="EC" id="5.6.2.3" evidence="11"/>
<keyword evidence="9 11" id="KW-0234">DNA repair</keyword>
<dbReference type="InterPro" id="IPR027417">
    <property type="entry name" value="P-loop_NTPase"/>
</dbReference>
<reference evidence="14 15" key="1">
    <citation type="submission" date="2019-11" db="EMBL/GenBank/DDBJ databases">
        <authorList>
            <person name="Criscuolo A."/>
        </authorList>
    </citation>
    <scope>NUCLEOTIDE SEQUENCE [LARGE SCALE GENOMIC DNA]</scope>
    <source>
        <strain evidence="14">CIP111667</strain>
    </source>
</reference>
<comment type="subunit">
    <text evidence="11">Heterotrimer of RecB, RecC and RecD. All subunits contribute to DNA-binding.</text>
</comment>
<evidence type="ECO:0000313" key="14">
    <source>
        <dbReference type="EMBL" id="VZO35178.1"/>
    </source>
</evidence>
<name>A0A7M4DE64_9MICO</name>
<dbReference type="InterPro" id="IPR006344">
    <property type="entry name" value="RecD"/>
</dbReference>
<protein>
    <recommendedName>
        <fullName evidence="11">RecBCD enzyme subunit RecD</fullName>
        <ecNumber evidence="11">5.6.2.3</ecNumber>
    </recommendedName>
    <alternativeName>
        <fullName evidence="11">DNA 5'-3' helicase subunit RecD</fullName>
    </alternativeName>
    <alternativeName>
        <fullName evidence="11">Exonuclease V subunit RecD</fullName>
        <shortName evidence="11">ExoV subunit RecD</shortName>
    </alternativeName>
    <alternativeName>
        <fullName evidence="11">Helicase/nuclease RecBCD subunit RecD</fullName>
    </alternativeName>
</protein>
<feature type="binding site" evidence="11">
    <location>
        <begin position="198"/>
        <end position="205"/>
    </location>
    <ligand>
        <name>ATP</name>
        <dbReference type="ChEBI" id="CHEBI:30616"/>
    </ligand>
</feature>
<dbReference type="PANTHER" id="PTHR43788">
    <property type="entry name" value="DNA2/NAM7 HELICASE FAMILY MEMBER"/>
    <property type="match status" value="1"/>
</dbReference>
<evidence type="ECO:0000256" key="9">
    <source>
        <dbReference type="ARBA" id="ARBA00023204"/>
    </source>
</evidence>
<keyword evidence="5 11" id="KW-0347">Helicase</keyword>
<evidence type="ECO:0000256" key="5">
    <source>
        <dbReference type="ARBA" id="ARBA00022806"/>
    </source>
</evidence>
<evidence type="ECO:0000256" key="8">
    <source>
        <dbReference type="ARBA" id="ARBA00023125"/>
    </source>
</evidence>
<comment type="function">
    <text evidence="11">A helicase/nuclease that prepares dsDNA breaks (DSB) for recombinational DNA repair. Binds to DSBs and unwinds DNA via a highly rapid and processive ATP-dependent bidirectional helicase activity. Unwinds dsDNA until it encounters a Chi (crossover hotspot instigator) sequence from the 3' direction. Cuts ssDNA a few nucleotides 3' to the Chi site. The properties and activities of the enzyme are changed at Chi. The Chi-altered holoenzyme produces a long 3'-ssDNA overhang and facilitates RecA-binding to the ssDNA for homologous DNA recombination and repair. Holoenzyme degrades any linearized DNA that is unable to undergo homologous recombination. In the holoenzyme this subunit has ssDNA-dependent ATPase and 5'-3' helicase activity. When added to pre-assembled RecBC greatly stimulates nuclease activity and augments holoenzyme processivity. Negatively regulates the RecA-loading ability of RecBCD.</text>
</comment>
<dbReference type="GO" id="GO:0043139">
    <property type="term" value="F:5'-3' DNA helicase activity"/>
    <property type="evidence" value="ECO:0007669"/>
    <property type="project" value="UniProtKB-UniRule"/>
</dbReference>
<keyword evidence="2 11" id="KW-0547">Nucleotide-binding</keyword>
<comment type="miscellaneous">
    <text evidence="11">In the RecBCD complex, RecB has a slow 3'-5' helicase, an exonuclease activity and loads RecA onto ssDNA, RecD has a fast 5'-3' helicase activity, while RecC stimulates the ATPase and processivity of the RecB helicase and contributes to recognition of the Chi site.</text>
</comment>
<dbReference type="EMBL" id="CACRYJ010000006">
    <property type="protein sequence ID" value="VZO35178.1"/>
    <property type="molecule type" value="Genomic_DNA"/>
</dbReference>
<evidence type="ECO:0000313" key="15">
    <source>
        <dbReference type="Proteomes" id="UP000419743"/>
    </source>
</evidence>
<dbReference type="RefSeq" id="WP_156738969.1">
    <property type="nucleotide sequence ID" value="NZ_CACRYJ010000006.1"/>
</dbReference>
<evidence type="ECO:0000256" key="10">
    <source>
        <dbReference type="ARBA" id="ARBA00023235"/>
    </source>
</evidence>
<evidence type="ECO:0000259" key="12">
    <source>
        <dbReference type="Pfam" id="PF13538"/>
    </source>
</evidence>
<evidence type="ECO:0000256" key="2">
    <source>
        <dbReference type="ARBA" id="ARBA00022741"/>
    </source>
</evidence>
<comment type="caution">
    <text evidence="14">The sequence shown here is derived from an EMBL/GenBank/DDBJ whole genome shotgun (WGS) entry which is preliminary data.</text>
</comment>
<dbReference type="CDD" id="cd17933">
    <property type="entry name" value="DEXSc_RecD-like"/>
    <property type="match status" value="1"/>
</dbReference>
<keyword evidence="1 11" id="KW-0540">Nuclease</keyword>
<keyword evidence="15" id="KW-1185">Reference proteome</keyword>
<comment type="catalytic activity">
    <reaction evidence="11">
        <text>ATP + H2O = ADP + phosphate + H(+)</text>
        <dbReference type="Rhea" id="RHEA:13065"/>
        <dbReference type="ChEBI" id="CHEBI:15377"/>
        <dbReference type="ChEBI" id="CHEBI:15378"/>
        <dbReference type="ChEBI" id="CHEBI:30616"/>
        <dbReference type="ChEBI" id="CHEBI:43474"/>
        <dbReference type="ChEBI" id="CHEBI:456216"/>
        <dbReference type="EC" id="5.6.2.3"/>
    </reaction>
</comment>
<dbReference type="InterPro" id="IPR027785">
    <property type="entry name" value="UvrD-like_helicase_C"/>
</dbReference>